<evidence type="ECO:0000313" key="1">
    <source>
        <dbReference type="EMBL" id="CAE4602529.1"/>
    </source>
</evidence>
<protein>
    <recommendedName>
        <fullName evidence="2">DOPA 4,5-dioxygenase</fullName>
    </recommendedName>
</protein>
<proteinExistence type="predicted"/>
<dbReference type="PANTHER" id="PTHR36423">
    <property type="entry name" value="AFR070WP"/>
    <property type="match status" value="1"/>
</dbReference>
<dbReference type="AlphaFoldDB" id="A0A7S4VTV9"/>
<accession>A0A7S4VTV9</accession>
<dbReference type="Gene3D" id="3.30.70.1240">
    <property type="entry name" value="DOPA-like domains"/>
    <property type="match status" value="1"/>
</dbReference>
<dbReference type="Pfam" id="PF08883">
    <property type="entry name" value="DOPA_dioxygen"/>
    <property type="match status" value="1"/>
</dbReference>
<reference evidence="1" key="1">
    <citation type="submission" date="2021-01" db="EMBL/GenBank/DDBJ databases">
        <authorList>
            <person name="Corre E."/>
            <person name="Pelletier E."/>
            <person name="Niang G."/>
            <person name="Scheremetjew M."/>
            <person name="Finn R."/>
            <person name="Kale V."/>
            <person name="Holt S."/>
            <person name="Cochrane G."/>
            <person name="Meng A."/>
            <person name="Brown T."/>
            <person name="Cohen L."/>
        </authorList>
    </citation>
    <scope>NUCLEOTIDE SEQUENCE</scope>
    <source>
        <strain evidence="1">GSO104</strain>
    </source>
</reference>
<gene>
    <name evidence="1" type="ORF">DBRI00130_LOCUS12470</name>
</gene>
<dbReference type="SUPFAM" id="SSF143410">
    <property type="entry name" value="DOPA-like"/>
    <property type="match status" value="1"/>
</dbReference>
<dbReference type="InterPro" id="IPR023389">
    <property type="entry name" value="DOPA-like_sf"/>
</dbReference>
<evidence type="ECO:0008006" key="2">
    <source>
        <dbReference type="Google" id="ProtNLM"/>
    </source>
</evidence>
<sequence length="200" mass="23387">MKLFSVTGSTVILCYSAALCRSFTTRRNGPNIQKLPGIMDSNGNFHKTMRREAKVSKINKMAKLTLDLVRDDDENRQNAQPFTLKQRNPYDVHVYYSGPNERDEAMKLREKMQEKFKWMRFYSPKDRPIGPHPIPMWEADFGAYENRHMWSEVCDFIEEEHGNLSVLIHPHSLDGDYADHTKNALWVGDILVLQIEGWRQ</sequence>
<name>A0A7S4VTV9_9STRA</name>
<dbReference type="EMBL" id="HBNS01015532">
    <property type="protein sequence ID" value="CAE4602529.1"/>
    <property type="molecule type" value="Transcribed_RNA"/>
</dbReference>
<dbReference type="InterPro" id="IPR014980">
    <property type="entry name" value="DOPA_dioxygen"/>
</dbReference>
<organism evidence="1">
    <name type="scientific">Ditylum brightwellii</name>
    <dbReference type="NCBI Taxonomy" id="49249"/>
    <lineage>
        <taxon>Eukaryota</taxon>
        <taxon>Sar</taxon>
        <taxon>Stramenopiles</taxon>
        <taxon>Ochrophyta</taxon>
        <taxon>Bacillariophyta</taxon>
        <taxon>Mediophyceae</taxon>
        <taxon>Lithodesmiophycidae</taxon>
        <taxon>Lithodesmiales</taxon>
        <taxon>Lithodesmiaceae</taxon>
        <taxon>Ditylum</taxon>
    </lineage>
</organism>
<dbReference type="PANTHER" id="PTHR36423:SF2">
    <property type="entry name" value="AFR070WP"/>
    <property type="match status" value="1"/>
</dbReference>